<dbReference type="SUPFAM" id="SSF52200">
    <property type="entry name" value="Toll/Interleukin receptor TIR domain"/>
    <property type="match status" value="1"/>
</dbReference>
<dbReference type="InterPro" id="IPR000157">
    <property type="entry name" value="TIR_dom"/>
</dbReference>
<evidence type="ECO:0000313" key="3">
    <source>
        <dbReference type="EMBL" id="NUU13232.1"/>
    </source>
</evidence>
<keyword evidence="3" id="KW-0675">Receptor</keyword>
<keyword evidence="4" id="KW-1185">Reference proteome</keyword>
<evidence type="ECO:0000313" key="4">
    <source>
        <dbReference type="Proteomes" id="UP000573001"/>
    </source>
</evidence>
<dbReference type="Pfam" id="PF13676">
    <property type="entry name" value="TIR_2"/>
    <property type="match status" value="1"/>
</dbReference>
<reference evidence="3 4" key="1">
    <citation type="submission" date="2020-05" db="EMBL/GenBank/DDBJ databases">
        <title>Genome Sequencing of Type Strains.</title>
        <authorList>
            <person name="Lemaire J.F."/>
            <person name="Inderbitzin P."/>
            <person name="Gregorio O.A."/>
            <person name="Collins S.B."/>
            <person name="Wespe N."/>
            <person name="Knight-Connoni V."/>
        </authorList>
    </citation>
    <scope>NUCLEOTIDE SEQUENCE [LARGE SCALE GENOMIC DNA]</scope>
    <source>
        <strain evidence="3 4">ATCC 19096</strain>
    </source>
</reference>
<evidence type="ECO:0000259" key="2">
    <source>
        <dbReference type="PROSITE" id="PS50104"/>
    </source>
</evidence>
<feature type="domain" description="TIR" evidence="2">
    <location>
        <begin position="116"/>
        <end position="245"/>
    </location>
</feature>
<keyword evidence="1" id="KW-0175">Coiled coil</keyword>
<gene>
    <name evidence="3" type="ORF">HP507_05205</name>
</gene>
<proteinExistence type="predicted"/>
<comment type="caution">
    <text evidence="3">The sequence shown here is derived from an EMBL/GenBank/DDBJ whole genome shotgun (WGS) entry which is preliminary data.</text>
</comment>
<dbReference type="Proteomes" id="UP000573001">
    <property type="component" value="Unassembled WGS sequence"/>
</dbReference>
<dbReference type="PROSITE" id="PS50104">
    <property type="entry name" value="TIR"/>
    <property type="match status" value="1"/>
</dbReference>
<evidence type="ECO:0000256" key="1">
    <source>
        <dbReference type="SAM" id="Coils"/>
    </source>
</evidence>
<name>A0ABX2M539_9MICO</name>
<dbReference type="InterPro" id="IPR035897">
    <property type="entry name" value="Toll_tir_struct_dom_sf"/>
</dbReference>
<dbReference type="EMBL" id="JABMCE010000061">
    <property type="protein sequence ID" value="NUU13232.1"/>
    <property type="molecule type" value="Genomic_DNA"/>
</dbReference>
<dbReference type="RefSeq" id="WP_175350785.1">
    <property type="nucleotide sequence ID" value="NZ_BAAAWQ010000001.1"/>
</dbReference>
<accession>A0ABX2M539</accession>
<protein>
    <submittedName>
        <fullName evidence="3">Toll/interleukin-1 receptor domain-containing protein</fullName>
    </submittedName>
</protein>
<organism evidence="3 4">
    <name type="scientific">Curtobacterium pusillum</name>
    <dbReference type="NCBI Taxonomy" id="69373"/>
    <lineage>
        <taxon>Bacteria</taxon>
        <taxon>Bacillati</taxon>
        <taxon>Actinomycetota</taxon>
        <taxon>Actinomycetes</taxon>
        <taxon>Micrococcales</taxon>
        <taxon>Microbacteriaceae</taxon>
        <taxon>Curtobacterium</taxon>
    </lineage>
</organism>
<sequence>MAKFDANKFKRDLQAAQRKAEAQVKRQVDEINRKNQRAVDDHNRKVRAHNQKVVDQFNRQVNSHNQEVRRVNVHNARVVGDLQKQLRSTGTGPRYTPSEQVLADRVQESLVSRDEREWDVFLSYARIDGADAAEALRSSLEELGVRVWFDEVAIVPGKSQSLQMDQGLRKARAGIVLLTPAYLVGRFWTERELGALLRKSTLIPVLHGVDFKAVEEYSGILPDLAGFETARDDIASIAEKIAAAILPADATIELGSGPDE</sequence>
<dbReference type="Gene3D" id="3.40.50.10140">
    <property type="entry name" value="Toll/interleukin-1 receptor homology (TIR) domain"/>
    <property type="match status" value="1"/>
</dbReference>
<feature type="coiled-coil region" evidence="1">
    <location>
        <begin position="6"/>
        <end position="41"/>
    </location>
</feature>